<feature type="compositionally biased region" description="Polar residues" evidence="1">
    <location>
        <begin position="1"/>
        <end position="16"/>
    </location>
</feature>
<feature type="region of interest" description="Disordered" evidence="1">
    <location>
        <begin position="124"/>
        <end position="146"/>
    </location>
</feature>
<evidence type="ECO:0000313" key="2">
    <source>
        <dbReference type="EMBL" id="RRT36780.1"/>
    </source>
</evidence>
<dbReference type="Proteomes" id="UP000287651">
    <property type="component" value="Unassembled WGS sequence"/>
</dbReference>
<feature type="region of interest" description="Disordered" evidence="1">
    <location>
        <begin position="1"/>
        <end position="22"/>
    </location>
</feature>
<feature type="compositionally biased region" description="Basic and acidic residues" evidence="1">
    <location>
        <begin position="228"/>
        <end position="252"/>
    </location>
</feature>
<reference evidence="2 3" key="1">
    <citation type="journal article" date="2014" name="Agronomy (Basel)">
        <title>A Draft Genome Sequence for Ensete ventricosum, the Drought-Tolerant Tree Against Hunger.</title>
        <authorList>
            <person name="Harrison J."/>
            <person name="Moore K.A."/>
            <person name="Paszkiewicz K."/>
            <person name="Jones T."/>
            <person name="Grant M."/>
            <person name="Ambacheew D."/>
            <person name="Muzemil S."/>
            <person name="Studholme D.J."/>
        </authorList>
    </citation>
    <scope>NUCLEOTIDE SEQUENCE [LARGE SCALE GENOMIC DNA]</scope>
</reference>
<dbReference type="EMBL" id="AMZH03023137">
    <property type="protein sequence ID" value="RRT36780.1"/>
    <property type="molecule type" value="Genomic_DNA"/>
</dbReference>
<feature type="region of interest" description="Disordered" evidence="1">
    <location>
        <begin position="62"/>
        <end position="82"/>
    </location>
</feature>
<organism evidence="2 3">
    <name type="scientific">Ensete ventricosum</name>
    <name type="common">Abyssinian banana</name>
    <name type="synonym">Musa ensete</name>
    <dbReference type="NCBI Taxonomy" id="4639"/>
    <lineage>
        <taxon>Eukaryota</taxon>
        <taxon>Viridiplantae</taxon>
        <taxon>Streptophyta</taxon>
        <taxon>Embryophyta</taxon>
        <taxon>Tracheophyta</taxon>
        <taxon>Spermatophyta</taxon>
        <taxon>Magnoliopsida</taxon>
        <taxon>Liliopsida</taxon>
        <taxon>Zingiberales</taxon>
        <taxon>Musaceae</taxon>
        <taxon>Ensete</taxon>
    </lineage>
</organism>
<gene>
    <name evidence="2" type="ORF">B296_00052877</name>
</gene>
<name>A0A426XBG8_ENSVE</name>
<feature type="non-terminal residue" evidence="2">
    <location>
        <position position="1"/>
    </location>
</feature>
<proteinExistence type="predicted"/>
<accession>A0A426XBG8</accession>
<sequence length="252" mass="26685">HNVWSSSGSEEATTNRGVVLDGSDVDIEASSVGSEESDAAFDHPHLRCMTRMKLDNKGVAIGKQGKGRSAEDVALGRGEGGREGVAPAVAAGVIKKRLLLDEVNDCKPDNRGCGLVTMPRKQEDGSKRWVSVGGGVPSSRRNRKQHEQMVAAAEGEAEEATTSAFGATEAMIEDKSMANNERKASVVLQRSCPWEGLLPTASPATNRRGGRPLAGWLPVGKGSRHLRRGSDDGAEGERGVRASFGEKDDPTL</sequence>
<protein>
    <submittedName>
        <fullName evidence="2">Uncharacterized protein</fullName>
    </submittedName>
</protein>
<comment type="caution">
    <text evidence="2">The sequence shown here is derived from an EMBL/GenBank/DDBJ whole genome shotgun (WGS) entry which is preliminary data.</text>
</comment>
<feature type="region of interest" description="Disordered" evidence="1">
    <location>
        <begin position="198"/>
        <end position="252"/>
    </location>
</feature>
<dbReference type="AlphaFoldDB" id="A0A426XBG8"/>
<evidence type="ECO:0000313" key="3">
    <source>
        <dbReference type="Proteomes" id="UP000287651"/>
    </source>
</evidence>
<evidence type="ECO:0000256" key="1">
    <source>
        <dbReference type="SAM" id="MobiDB-lite"/>
    </source>
</evidence>